<evidence type="ECO:0000313" key="1">
    <source>
        <dbReference type="EMBL" id="PWI57993.1"/>
    </source>
</evidence>
<dbReference type="EMBL" id="MPDK01000007">
    <property type="protein sequence ID" value="PWI57993.1"/>
    <property type="molecule type" value="Genomic_DNA"/>
</dbReference>
<dbReference type="AlphaFoldDB" id="A0A2U3D9Q3"/>
<comment type="caution">
    <text evidence="1">The sequence shown here is derived from an EMBL/GenBank/DDBJ whole genome shotgun (WGS) entry which is preliminary data.</text>
</comment>
<keyword evidence="2" id="KW-1185">Reference proteome</keyword>
<proteinExistence type="predicted"/>
<gene>
    <name evidence="1" type="ORF">BM613_06240</name>
</gene>
<protein>
    <submittedName>
        <fullName evidence="1">Uncharacterized protein</fullName>
    </submittedName>
</protein>
<dbReference type="Proteomes" id="UP000245380">
    <property type="component" value="Unassembled WGS sequence"/>
</dbReference>
<organism evidence="1 2">
    <name type="scientific">Sulfoacidibacillus thermotolerans</name>
    <name type="common">Acidibacillus sulfuroxidans</name>
    <dbReference type="NCBI Taxonomy" id="1765684"/>
    <lineage>
        <taxon>Bacteria</taxon>
        <taxon>Bacillati</taxon>
        <taxon>Bacillota</taxon>
        <taxon>Bacilli</taxon>
        <taxon>Bacillales</taxon>
        <taxon>Alicyclobacillaceae</taxon>
        <taxon>Sulfoacidibacillus</taxon>
    </lineage>
</organism>
<accession>A0A2U3D9Q3</accession>
<name>A0A2U3D9Q3_SULT2</name>
<evidence type="ECO:0000313" key="2">
    <source>
        <dbReference type="Proteomes" id="UP000245380"/>
    </source>
</evidence>
<reference evidence="1 2" key="1">
    <citation type="submission" date="2016-11" db="EMBL/GenBank/DDBJ databases">
        <title>Comparative genomics of Acidibacillus ferroxidans species.</title>
        <authorList>
            <person name="Oliveira G."/>
            <person name="Nunes G."/>
            <person name="Oliveira R."/>
            <person name="Araujo F."/>
            <person name="Salim A."/>
            <person name="Scholte L."/>
            <person name="Morais D."/>
            <person name="Nancucheo I."/>
            <person name="Johnson D.B."/>
            <person name="Grail B."/>
            <person name="Bittencourt J."/>
            <person name="Valadares R."/>
        </authorList>
    </citation>
    <scope>NUCLEOTIDE SEQUENCE [LARGE SCALE GENOMIC DNA]</scope>
    <source>
        <strain evidence="1 2">Y002</strain>
    </source>
</reference>
<sequence length="60" mass="7043">MAWFRKMMSGYWEAVQRSVILSEYPEFYEPIEVNAAQTKEQMQEITEGDVREATTTHKIG</sequence>